<dbReference type="InterPro" id="IPR000668">
    <property type="entry name" value="Peptidase_C1A_C"/>
</dbReference>
<name>A0A493U2D7_ANAPP</name>
<dbReference type="CDD" id="cd02620">
    <property type="entry name" value="Peptidase_C1A_CathepsinB"/>
    <property type="match status" value="1"/>
</dbReference>
<evidence type="ECO:0000256" key="5">
    <source>
        <dbReference type="ARBA" id="ARBA00022670"/>
    </source>
</evidence>
<dbReference type="Ensembl" id="ENSAPLT00000042739.1">
    <property type="protein sequence ID" value="ENSAPLP00000032281.1"/>
    <property type="gene ID" value="ENSAPLG00000011195.2"/>
</dbReference>
<keyword evidence="10" id="KW-1015">Disulfide bond</keyword>
<comment type="catalytic activity">
    <reaction evidence="1">
        <text>Hydrolysis of proteins with broad specificity for peptide bonds. Preferentially cleaves -Arg-Arg-|-Xaa bonds in small molecule substrates (thus differing from cathepsin L). In addition to being an endopeptidase, shows peptidyl-dipeptidase activity, liberating C-terminal dipeptides.</text>
        <dbReference type="EC" id="3.4.22.1"/>
    </reaction>
</comment>
<protein>
    <recommendedName>
        <fullName evidence="4">Cathepsin B</fullName>
        <ecNumber evidence="3">3.4.22.1</ecNumber>
    </recommendedName>
</protein>
<keyword evidence="14" id="KW-1185">Reference proteome</keyword>
<keyword evidence="6" id="KW-0732">Signal</keyword>
<feature type="compositionally biased region" description="Acidic residues" evidence="11">
    <location>
        <begin position="13"/>
        <end position="33"/>
    </location>
</feature>
<dbReference type="PROSITE" id="PS00640">
    <property type="entry name" value="THIOL_PROTEASE_ASN"/>
    <property type="match status" value="1"/>
</dbReference>
<feature type="compositionally biased region" description="Basic and acidic residues" evidence="11">
    <location>
        <begin position="104"/>
        <end position="113"/>
    </location>
</feature>
<dbReference type="InterPro" id="IPR025660">
    <property type="entry name" value="Pept_his_AS"/>
</dbReference>
<feature type="compositionally biased region" description="Gly residues" evidence="11">
    <location>
        <begin position="68"/>
        <end position="80"/>
    </location>
</feature>
<dbReference type="InterPro" id="IPR000169">
    <property type="entry name" value="Pept_cys_AS"/>
</dbReference>
<dbReference type="EC" id="3.4.22.1" evidence="3"/>
<dbReference type="Gene3D" id="3.90.70.10">
    <property type="entry name" value="Cysteine proteinases"/>
    <property type="match status" value="1"/>
</dbReference>
<dbReference type="PRINTS" id="PR00705">
    <property type="entry name" value="PAPAIN"/>
</dbReference>
<dbReference type="FunFam" id="3.90.70.10:FF:000031">
    <property type="entry name" value="Cathepsin B"/>
    <property type="match status" value="1"/>
</dbReference>
<dbReference type="PROSITE" id="PS00139">
    <property type="entry name" value="THIOL_PROTEASE_CYS"/>
    <property type="match status" value="1"/>
</dbReference>
<dbReference type="InterPro" id="IPR038765">
    <property type="entry name" value="Papain-like_cys_pep_sf"/>
</dbReference>
<dbReference type="InterPro" id="IPR025661">
    <property type="entry name" value="Pept_asp_AS"/>
</dbReference>
<evidence type="ECO:0000256" key="4">
    <source>
        <dbReference type="ARBA" id="ARBA00015559"/>
    </source>
</evidence>
<feature type="region of interest" description="Disordered" evidence="11">
    <location>
        <begin position="1"/>
        <end position="128"/>
    </location>
</feature>
<keyword evidence="9" id="KW-0865">Zymogen</keyword>
<dbReference type="InterPro" id="IPR012599">
    <property type="entry name" value="Propeptide_C1A"/>
</dbReference>
<reference evidence="13" key="3">
    <citation type="submission" date="2025-09" db="UniProtKB">
        <authorList>
            <consortium name="Ensembl"/>
        </authorList>
    </citation>
    <scope>IDENTIFICATION</scope>
</reference>
<dbReference type="GO" id="GO:0006508">
    <property type="term" value="P:proteolysis"/>
    <property type="evidence" value="ECO:0007669"/>
    <property type="project" value="UniProtKB-KW"/>
</dbReference>
<dbReference type="GO" id="GO:0004197">
    <property type="term" value="F:cysteine-type endopeptidase activity"/>
    <property type="evidence" value="ECO:0007669"/>
    <property type="project" value="UniProtKB-EC"/>
</dbReference>
<evidence type="ECO:0000256" key="3">
    <source>
        <dbReference type="ARBA" id="ARBA00012537"/>
    </source>
</evidence>
<dbReference type="Proteomes" id="UP000016666">
    <property type="component" value="Chromosome 3"/>
</dbReference>
<evidence type="ECO:0000259" key="12">
    <source>
        <dbReference type="SMART" id="SM00645"/>
    </source>
</evidence>
<dbReference type="Pfam" id="PF08127">
    <property type="entry name" value="Propeptide_C1"/>
    <property type="match status" value="1"/>
</dbReference>
<dbReference type="InterPro" id="IPR013128">
    <property type="entry name" value="Peptidase_C1A"/>
</dbReference>
<dbReference type="GeneTree" id="ENSGT00940000158680"/>
<feature type="compositionally biased region" description="Gly residues" evidence="11">
    <location>
        <begin position="1"/>
        <end position="10"/>
    </location>
</feature>
<reference evidence="13 14" key="1">
    <citation type="submission" date="2017-10" db="EMBL/GenBank/DDBJ databases">
        <title>A new Pekin duck reference genome.</title>
        <authorList>
            <person name="Hou Z.-C."/>
            <person name="Zhou Z.-K."/>
            <person name="Zhu F."/>
            <person name="Hou S.-S."/>
        </authorList>
    </citation>
    <scope>NUCLEOTIDE SEQUENCE [LARGE SCALE GENOMIC DNA]</scope>
</reference>
<evidence type="ECO:0000256" key="2">
    <source>
        <dbReference type="ARBA" id="ARBA00008455"/>
    </source>
</evidence>
<evidence type="ECO:0000313" key="13">
    <source>
        <dbReference type="Ensembl" id="ENSAPLP00000032281.1"/>
    </source>
</evidence>
<sequence>MEMGWRQGGGRPEEEEEEEEKEEEQEEEEEEEESSRQQAGRAHGGSGGGEQQWAGREGERGRERGRGWQKGQGKGQGLAKGAGAEKEPPARDSAARSCPFAKRGRGEQRERNRGRQGTCCSPGGGGAAWGARCTPQTPSCTLENRPGGATRAVAKMWPSVSILCVLVALANARSIPYYPPLSSDLVNHINKLNTTWKAGHNFHNTDMSYVKKLCGTFLGGPKLPERVDFAADLDLPDNFDSRKQWPNCPTISEIRDQGSCGSCWAFGAVEAISDRICVHTNAKVSVEVSAEDLLSCCGFECGMGCNGGYPSGAWRYWTERGLVSGGLYDSHVGCRPYSIPPCEHHVNGSRPPCTGEGGETPRCSRHCEPGYSPSYKEDKHYGITSYGVPHSEKEIMAEIYKNGPVEGAFIVYEDFLMYKSGVYQHVSGEQVGGHAIRILGWGVENGTPYWLAANSWNTDWGDNGFFKILRGEDHCGIESEIVAGIPRTEQYWKRM</sequence>
<proteinExistence type="inferred from homology"/>
<evidence type="ECO:0000256" key="7">
    <source>
        <dbReference type="ARBA" id="ARBA00022801"/>
    </source>
</evidence>
<feature type="compositionally biased region" description="Basic and acidic residues" evidence="11">
    <location>
        <begin position="83"/>
        <end position="94"/>
    </location>
</feature>
<dbReference type="SMART" id="SM00645">
    <property type="entry name" value="Pept_C1"/>
    <property type="match status" value="1"/>
</dbReference>
<accession>A0A493U2D7</accession>
<feature type="domain" description="Peptidase C1A papain C-terminal" evidence="12">
    <location>
        <begin position="235"/>
        <end position="485"/>
    </location>
</feature>
<evidence type="ECO:0000256" key="11">
    <source>
        <dbReference type="SAM" id="MobiDB-lite"/>
    </source>
</evidence>
<dbReference type="AlphaFoldDB" id="A0A493U2D7"/>
<evidence type="ECO:0000256" key="1">
    <source>
        <dbReference type="ARBA" id="ARBA00001754"/>
    </source>
</evidence>
<feature type="compositionally biased region" description="Basic and acidic residues" evidence="11">
    <location>
        <begin position="56"/>
        <end position="66"/>
    </location>
</feature>
<evidence type="ECO:0000256" key="8">
    <source>
        <dbReference type="ARBA" id="ARBA00022807"/>
    </source>
</evidence>
<comment type="similarity">
    <text evidence="2">Belongs to the peptidase C1 family.</text>
</comment>
<dbReference type="PROSITE" id="PS00639">
    <property type="entry name" value="THIOL_PROTEASE_HIS"/>
    <property type="match status" value="1"/>
</dbReference>
<keyword evidence="8" id="KW-0788">Thiol protease</keyword>
<keyword evidence="5" id="KW-0645">Protease</keyword>
<evidence type="ECO:0000256" key="10">
    <source>
        <dbReference type="ARBA" id="ARBA00023157"/>
    </source>
</evidence>
<dbReference type="PANTHER" id="PTHR12411">
    <property type="entry name" value="CYSTEINE PROTEASE FAMILY C1-RELATED"/>
    <property type="match status" value="1"/>
</dbReference>
<dbReference type="SUPFAM" id="SSF54001">
    <property type="entry name" value="Cysteine proteinases"/>
    <property type="match status" value="1"/>
</dbReference>
<organism evidence="13 14">
    <name type="scientific">Anas platyrhynchos platyrhynchos</name>
    <name type="common">Northern mallard</name>
    <dbReference type="NCBI Taxonomy" id="8840"/>
    <lineage>
        <taxon>Eukaryota</taxon>
        <taxon>Metazoa</taxon>
        <taxon>Chordata</taxon>
        <taxon>Craniata</taxon>
        <taxon>Vertebrata</taxon>
        <taxon>Euteleostomi</taxon>
        <taxon>Archelosauria</taxon>
        <taxon>Archosauria</taxon>
        <taxon>Dinosauria</taxon>
        <taxon>Saurischia</taxon>
        <taxon>Theropoda</taxon>
        <taxon>Coelurosauria</taxon>
        <taxon>Aves</taxon>
        <taxon>Neognathae</taxon>
        <taxon>Galloanserae</taxon>
        <taxon>Anseriformes</taxon>
        <taxon>Anatidae</taxon>
        <taxon>Anatinae</taxon>
        <taxon>Anas</taxon>
    </lineage>
</organism>
<evidence type="ECO:0000256" key="9">
    <source>
        <dbReference type="ARBA" id="ARBA00023145"/>
    </source>
</evidence>
<reference evidence="13" key="2">
    <citation type="submission" date="2025-08" db="UniProtKB">
        <authorList>
            <consortium name="Ensembl"/>
        </authorList>
    </citation>
    <scope>IDENTIFICATION</scope>
</reference>
<evidence type="ECO:0000256" key="6">
    <source>
        <dbReference type="ARBA" id="ARBA00022729"/>
    </source>
</evidence>
<dbReference type="Pfam" id="PF00112">
    <property type="entry name" value="Peptidase_C1"/>
    <property type="match status" value="1"/>
</dbReference>
<evidence type="ECO:0000313" key="14">
    <source>
        <dbReference type="Proteomes" id="UP000016666"/>
    </source>
</evidence>
<keyword evidence="7" id="KW-0378">Hydrolase</keyword>
<gene>
    <name evidence="13" type="primary">CTSB</name>
</gene>